<evidence type="ECO:0000313" key="2">
    <source>
        <dbReference type="Proteomes" id="UP001181313"/>
    </source>
</evidence>
<dbReference type="RefSeq" id="WP_337674308.1">
    <property type="nucleotide sequence ID" value="NZ_JAVSGH010000005.1"/>
</dbReference>
<keyword evidence="2" id="KW-1185">Reference proteome</keyword>
<dbReference type="Gene3D" id="3.40.50.2000">
    <property type="entry name" value="Glycogen Phosphorylase B"/>
    <property type="match status" value="2"/>
</dbReference>
<organism evidence="1 2">
    <name type="scientific">Streptomyces althioticus subsp. attaecolombicae</name>
    <dbReference type="NCBI Taxonomy" id="3075534"/>
    <lineage>
        <taxon>Bacteria</taxon>
        <taxon>Bacillati</taxon>
        <taxon>Actinomycetota</taxon>
        <taxon>Actinomycetes</taxon>
        <taxon>Kitasatosporales</taxon>
        <taxon>Streptomycetaceae</taxon>
        <taxon>Streptomyces</taxon>
        <taxon>Streptomyces althioticus group</taxon>
    </lineage>
</organism>
<dbReference type="EMBL" id="JAVSGH010000005">
    <property type="protein sequence ID" value="MDT3724461.1"/>
    <property type="molecule type" value="Genomic_DNA"/>
</dbReference>
<evidence type="ECO:0000313" key="1">
    <source>
        <dbReference type="EMBL" id="MDT3724461.1"/>
    </source>
</evidence>
<name>A0ABU3HUT0_9ACTN</name>
<dbReference type="Proteomes" id="UP001181313">
    <property type="component" value="Unassembled WGS sequence"/>
</dbReference>
<dbReference type="SUPFAM" id="SSF53756">
    <property type="entry name" value="UDP-Glycosyltransferase/glycogen phosphorylase"/>
    <property type="match status" value="1"/>
</dbReference>
<sequence>MPPADLTSAEGQDKPHLLYFAIGFPPAAKSCAYRMRETANQFVAHGWRVTVVTIEDESWMVDSGIDPTLSDPVDPTIDVVKLPLSRDDLETDLRKFSRERAVDPEAWARKAREEVQEIFPDPVFGSWRPDLEEAALRIHAENPVTLAMASCVPYVQLAAVRRLYDDHQVPYAVDFRDGWSLDVVEGVEAFLEDSPAGVWEARMLADAVAFWCVNDPIAEHYRKRYPEARSRIHVVRNGYDADSVALPATVRDPGAPLVFGYLGTVTFPVPLLAKVLESWRAARKREPLLADATLEVRGHIGVGAHQGANRHMEMLHEAAADGVVVGGPVPKGEVSDLYGGWNALLLIIVGGKYVTSGKVYEYMATGLPVVSVHEREHDASDLLEGHPLWTGAYGLDVEKLTESFCRAAHMATSATDEQRRAAKAHGASYQRGAVMAPAVRELTELVLAADAAAKEKVEA</sequence>
<gene>
    <name evidence="1" type="ORF">ROS62_05985</name>
</gene>
<comment type="caution">
    <text evidence="1">The sequence shown here is derived from an EMBL/GenBank/DDBJ whole genome shotgun (WGS) entry which is preliminary data.</text>
</comment>
<protein>
    <submittedName>
        <fullName evidence="1">Glycosyltransferase</fullName>
    </submittedName>
</protein>
<accession>A0ABU3HUT0</accession>
<reference evidence="1" key="1">
    <citation type="submission" date="2024-05" db="EMBL/GenBank/DDBJ databases">
        <title>30 novel species of actinomycetes from the DSMZ collection.</title>
        <authorList>
            <person name="Nouioui I."/>
        </authorList>
    </citation>
    <scope>NUCLEOTIDE SEQUENCE</scope>
    <source>
        <strain evidence="1">DSM 41972</strain>
    </source>
</reference>
<proteinExistence type="predicted"/>